<keyword evidence="2" id="KW-1185">Reference proteome</keyword>
<organism evidence="1 2">
    <name type="scientific">Pogonophryne albipinna</name>
    <dbReference type="NCBI Taxonomy" id="1090488"/>
    <lineage>
        <taxon>Eukaryota</taxon>
        <taxon>Metazoa</taxon>
        <taxon>Chordata</taxon>
        <taxon>Craniata</taxon>
        <taxon>Vertebrata</taxon>
        <taxon>Euteleostomi</taxon>
        <taxon>Actinopterygii</taxon>
        <taxon>Neopterygii</taxon>
        <taxon>Teleostei</taxon>
        <taxon>Neoteleostei</taxon>
        <taxon>Acanthomorphata</taxon>
        <taxon>Eupercaria</taxon>
        <taxon>Perciformes</taxon>
        <taxon>Notothenioidei</taxon>
        <taxon>Pogonophryne</taxon>
    </lineage>
</organism>
<dbReference type="AlphaFoldDB" id="A0AAD6BIN7"/>
<gene>
    <name evidence="1" type="ORF">JOQ06_023219</name>
</gene>
<comment type="caution">
    <text evidence="1">The sequence shown here is derived from an EMBL/GenBank/DDBJ whole genome shotgun (WGS) entry which is preliminary data.</text>
</comment>
<sequence length="154" mass="16704">MLFPGAVRYCFDYLAEAKAEEVMLSQRFVLAIFQKLITKALQVVNEVLDQSGASDVGKYAKERWCEYKTLTSTSSVSPAPQLIIAPRGSHAISSKKETVENAGASSQIDASTPDIEKAVGVCVYVCGYYVYPVALLGVAAGCMDNVVLYYRQTG</sequence>
<evidence type="ECO:0000313" key="2">
    <source>
        <dbReference type="Proteomes" id="UP001219934"/>
    </source>
</evidence>
<reference evidence="1" key="1">
    <citation type="submission" date="2022-11" db="EMBL/GenBank/DDBJ databases">
        <title>Chromosome-level genome of Pogonophryne albipinna.</title>
        <authorList>
            <person name="Jo E."/>
        </authorList>
    </citation>
    <scope>NUCLEOTIDE SEQUENCE</scope>
    <source>
        <strain evidence="1">SGF0006</strain>
        <tissue evidence="1">Muscle</tissue>
    </source>
</reference>
<evidence type="ECO:0000313" key="1">
    <source>
        <dbReference type="EMBL" id="KAJ4945535.1"/>
    </source>
</evidence>
<protein>
    <submittedName>
        <fullName evidence="1">Uncharacterized protein</fullName>
    </submittedName>
</protein>
<proteinExistence type="predicted"/>
<dbReference type="Proteomes" id="UP001219934">
    <property type="component" value="Unassembled WGS sequence"/>
</dbReference>
<name>A0AAD6BIN7_9TELE</name>
<accession>A0AAD6BIN7</accession>
<dbReference type="EMBL" id="JAPTMU010000003">
    <property type="protein sequence ID" value="KAJ4945535.1"/>
    <property type="molecule type" value="Genomic_DNA"/>
</dbReference>